<dbReference type="GO" id="GO:0030288">
    <property type="term" value="C:outer membrane-bounded periplasmic space"/>
    <property type="evidence" value="ECO:0007669"/>
    <property type="project" value="TreeGrafter"/>
</dbReference>
<dbReference type="Pfam" id="PF01497">
    <property type="entry name" value="Peripla_BP_2"/>
    <property type="match status" value="1"/>
</dbReference>
<keyword evidence="3" id="KW-0813">Transport</keyword>
<dbReference type="AlphaFoldDB" id="A0A3E0AVY6"/>
<keyword evidence="8" id="KW-1185">Reference proteome</keyword>
<comment type="similarity">
    <text evidence="2">Belongs to the bacterial solute-binding protein 8 family.</text>
</comment>
<feature type="domain" description="Fe/B12 periplasmic-binding" evidence="6">
    <location>
        <begin position="51"/>
        <end position="309"/>
    </location>
</feature>
<evidence type="ECO:0000256" key="4">
    <source>
        <dbReference type="ARBA" id="ARBA00022729"/>
    </source>
</evidence>
<evidence type="ECO:0000256" key="3">
    <source>
        <dbReference type="ARBA" id="ARBA00022448"/>
    </source>
</evidence>
<evidence type="ECO:0000259" key="6">
    <source>
        <dbReference type="PROSITE" id="PS50983"/>
    </source>
</evidence>
<accession>A0A3E0AVY6</accession>
<feature type="chain" id="PRO_5017828241" evidence="5">
    <location>
        <begin position="23"/>
        <end position="311"/>
    </location>
</feature>
<dbReference type="RefSeq" id="WP_115885429.1">
    <property type="nucleotide sequence ID" value="NZ_CBCSHX010000006.1"/>
</dbReference>
<dbReference type="OrthoDB" id="2387806at2"/>
<evidence type="ECO:0000256" key="2">
    <source>
        <dbReference type="ARBA" id="ARBA00008814"/>
    </source>
</evidence>
<evidence type="ECO:0000256" key="1">
    <source>
        <dbReference type="ARBA" id="ARBA00004196"/>
    </source>
</evidence>
<comment type="subcellular location">
    <subcellularLocation>
        <location evidence="1">Cell envelope</location>
    </subcellularLocation>
</comment>
<evidence type="ECO:0000256" key="5">
    <source>
        <dbReference type="SAM" id="SignalP"/>
    </source>
</evidence>
<evidence type="ECO:0000313" key="7">
    <source>
        <dbReference type="EMBL" id="REG23888.1"/>
    </source>
</evidence>
<evidence type="ECO:0000313" key="8">
    <source>
        <dbReference type="Proteomes" id="UP000257076"/>
    </source>
</evidence>
<dbReference type="Proteomes" id="UP000257076">
    <property type="component" value="Unassembled WGS sequence"/>
</dbReference>
<feature type="signal peptide" evidence="5">
    <location>
        <begin position="1"/>
        <end position="22"/>
    </location>
</feature>
<dbReference type="PROSITE" id="PS51257">
    <property type="entry name" value="PROKAR_LIPOPROTEIN"/>
    <property type="match status" value="1"/>
</dbReference>
<organism evidence="7 8">
    <name type="scientific">Jeotgalicoccus halotolerans</name>
    <dbReference type="NCBI Taxonomy" id="157227"/>
    <lineage>
        <taxon>Bacteria</taxon>
        <taxon>Bacillati</taxon>
        <taxon>Bacillota</taxon>
        <taxon>Bacilli</taxon>
        <taxon>Bacillales</taxon>
        <taxon>Staphylococcaceae</taxon>
        <taxon>Jeotgalicoccus</taxon>
    </lineage>
</organism>
<proteinExistence type="inferred from homology"/>
<dbReference type="PANTHER" id="PTHR30532:SF29">
    <property type="entry name" value="FE(3+) DICITRATE-BINDING PERIPLASMIC PROTEIN"/>
    <property type="match status" value="1"/>
</dbReference>
<dbReference type="InterPro" id="IPR002491">
    <property type="entry name" value="ABC_transptr_periplasmic_BD"/>
</dbReference>
<dbReference type="PROSITE" id="PS50983">
    <property type="entry name" value="FE_B12_PBP"/>
    <property type="match status" value="1"/>
</dbReference>
<dbReference type="InterPro" id="IPR051313">
    <property type="entry name" value="Bact_iron-sidero_bind"/>
</dbReference>
<reference evidence="7 8" key="1">
    <citation type="submission" date="2018-08" db="EMBL/GenBank/DDBJ databases">
        <title>Genomic Encyclopedia of Type Strains, Phase IV (KMG-IV): sequencing the most valuable type-strain genomes for metagenomic binning, comparative biology and taxonomic classification.</title>
        <authorList>
            <person name="Goeker M."/>
        </authorList>
    </citation>
    <scope>NUCLEOTIDE SEQUENCE [LARGE SCALE GENOMIC DNA]</scope>
    <source>
        <strain evidence="7 8">DSM 17274</strain>
    </source>
</reference>
<keyword evidence="4 5" id="KW-0732">Signal</keyword>
<dbReference type="EMBL" id="QUMW01000012">
    <property type="protein sequence ID" value="REG23888.1"/>
    <property type="molecule type" value="Genomic_DNA"/>
</dbReference>
<dbReference type="Gene3D" id="3.40.50.1980">
    <property type="entry name" value="Nitrogenase molybdenum iron protein domain"/>
    <property type="match status" value="2"/>
</dbReference>
<protein>
    <submittedName>
        <fullName evidence="7">Iron complex transport system substrate-binding protein</fullName>
    </submittedName>
</protein>
<sequence>MKIKIMILLTAVLLLTGCSSFREIDISEDGETRRITTEDTNEIDIPANPESIVLFRTIDPGNAALLGFDVSGVNEGLENNGTVEDAFGTEVTYLEPGDLDSLKEIKPDLIVTYSPDEYFEEYQKIAPSIRITYSSGIMSPFSPRAYLTQLYYLGVILNKEDEANKIGDEWEAETTVLKRELNEQADGKQALVAVEHADGYLLYNEYMSYGTEAVYDVLGFQMDESAKNDLQENLFDVKQPENFNAFETDYIFVNVENTADEALQQQFSEALGIPAAHVILLNRDDYITNDLISVRKQTKYIVDKVNEADAD</sequence>
<comment type="caution">
    <text evidence="7">The sequence shown here is derived from an EMBL/GenBank/DDBJ whole genome shotgun (WGS) entry which is preliminary data.</text>
</comment>
<dbReference type="PANTHER" id="PTHR30532">
    <property type="entry name" value="IRON III DICITRATE-BINDING PERIPLASMIC PROTEIN"/>
    <property type="match status" value="1"/>
</dbReference>
<dbReference type="SUPFAM" id="SSF53807">
    <property type="entry name" value="Helical backbone' metal receptor"/>
    <property type="match status" value="1"/>
</dbReference>
<name>A0A3E0AVY6_9STAP</name>
<gene>
    <name evidence="7" type="ORF">DFR63_1635</name>
</gene>
<dbReference type="GO" id="GO:1901678">
    <property type="term" value="P:iron coordination entity transport"/>
    <property type="evidence" value="ECO:0007669"/>
    <property type="project" value="UniProtKB-ARBA"/>
</dbReference>